<evidence type="ECO:0000256" key="7">
    <source>
        <dbReference type="ARBA" id="ARBA00038445"/>
    </source>
</evidence>
<accession>A0A6P7I5Q6</accession>
<evidence type="ECO:0000256" key="9">
    <source>
        <dbReference type="RuleBase" id="RU362041"/>
    </source>
</evidence>
<gene>
    <name evidence="12" type="primary">immp1l</name>
</gene>
<proteinExistence type="inferred from homology"/>
<reference evidence="12" key="1">
    <citation type="submission" date="2025-08" db="UniProtKB">
        <authorList>
            <consortium name="RefSeq"/>
        </authorList>
    </citation>
    <scope>IDENTIFICATION</scope>
</reference>
<dbReference type="PANTHER" id="PTHR12383">
    <property type="entry name" value="PROTEASE FAMILY S26 MITOCHONDRIAL INNER MEMBRANE PROTEASE-RELATED"/>
    <property type="match status" value="1"/>
</dbReference>
<feature type="domain" description="Peptidase S26" evidence="10">
    <location>
        <begin position="19"/>
        <end position="96"/>
    </location>
</feature>
<dbReference type="CDD" id="cd06530">
    <property type="entry name" value="S26_SPase_I"/>
    <property type="match status" value="1"/>
</dbReference>
<keyword evidence="11" id="KW-1185">Reference proteome</keyword>
<feature type="active site" evidence="8">
    <location>
        <position position="83"/>
    </location>
</feature>
<dbReference type="InterPro" id="IPR036286">
    <property type="entry name" value="LexA/Signal_pep-like_sf"/>
</dbReference>
<evidence type="ECO:0000256" key="1">
    <source>
        <dbReference type="ARBA" id="ARBA00004273"/>
    </source>
</evidence>
<dbReference type="RefSeq" id="XP_028258182.1">
    <property type="nucleotide sequence ID" value="XM_028402381.1"/>
</dbReference>
<dbReference type="Gene3D" id="2.10.109.10">
    <property type="entry name" value="Umud Fragment, subunit A"/>
    <property type="match status" value="1"/>
</dbReference>
<dbReference type="GO" id="GO:0042720">
    <property type="term" value="C:mitochondrial inner membrane peptidase complex"/>
    <property type="evidence" value="ECO:0007669"/>
    <property type="project" value="TreeGrafter"/>
</dbReference>
<dbReference type="AlphaFoldDB" id="A0A6P7I5Q6"/>
<dbReference type="NCBIfam" id="TIGR02227">
    <property type="entry name" value="sigpep_I_bact"/>
    <property type="match status" value="1"/>
</dbReference>
<dbReference type="InterPro" id="IPR000223">
    <property type="entry name" value="Pept_S26A_signal_pept_1"/>
</dbReference>
<dbReference type="CTD" id="196294"/>
<dbReference type="InterPro" id="IPR019533">
    <property type="entry name" value="Peptidase_S26"/>
</dbReference>
<keyword evidence="9 12" id="KW-0645">Protease</keyword>
<sequence>MFHRVLWKTLGFMGYTIQYGCIAHCAFEYIGEFVVCSGPSMEPTIVNQDVVFSERMSRHLCKIKKGDIVIAKSLYDPNMNICKRVVGLEGDKICTSAPSGLFKTHTYVHNAWRQPNLHHRTGAVFAIHHFRVAAEQIKEAPHLNITTLHLAYLDPWKFQKAMYG</sequence>
<dbReference type="PANTHER" id="PTHR12383:SF16">
    <property type="entry name" value="MITOCHONDRIAL INNER MEMBRANE PROTEASE SUBUNIT 1"/>
    <property type="match status" value="1"/>
</dbReference>
<evidence type="ECO:0000313" key="12">
    <source>
        <dbReference type="RefSeq" id="XP_028258182.1"/>
    </source>
</evidence>
<dbReference type="Pfam" id="PF10502">
    <property type="entry name" value="Peptidase_S26"/>
    <property type="match status" value="1"/>
</dbReference>
<comment type="similarity">
    <text evidence="7">Belongs to the peptidase S26 family. IMP1 subfamily.</text>
</comment>
<dbReference type="GO" id="GO:0006627">
    <property type="term" value="P:protein processing involved in protein targeting to mitochondrion"/>
    <property type="evidence" value="ECO:0007669"/>
    <property type="project" value="TreeGrafter"/>
</dbReference>
<evidence type="ECO:0000259" key="10">
    <source>
        <dbReference type="Pfam" id="PF10502"/>
    </source>
</evidence>
<dbReference type="GO" id="GO:0004252">
    <property type="term" value="F:serine-type endopeptidase activity"/>
    <property type="evidence" value="ECO:0007669"/>
    <property type="project" value="InterPro"/>
</dbReference>
<keyword evidence="4 9" id="KW-0378">Hydrolase</keyword>
<keyword evidence="3 9" id="KW-0999">Mitochondrion inner membrane</keyword>
<name>A0A6P7I5Q6_9TELE</name>
<organism evidence="11 12">
    <name type="scientific">Parambassis ranga</name>
    <name type="common">Indian glassy fish</name>
    <dbReference type="NCBI Taxonomy" id="210632"/>
    <lineage>
        <taxon>Eukaryota</taxon>
        <taxon>Metazoa</taxon>
        <taxon>Chordata</taxon>
        <taxon>Craniata</taxon>
        <taxon>Vertebrata</taxon>
        <taxon>Euteleostomi</taxon>
        <taxon>Actinopterygii</taxon>
        <taxon>Neopterygii</taxon>
        <taxon>Teleostei</taxon>
        <taxon>Neoteleostei</taxon>
        <taxon>Acanthomorphata</taxon>
        <taxon>Ovalentaria</taxon>
        <taxon>Ambassidae</taxon>
        <taxon>Parambassis</taxon>
    </lineage>
</organism>
<dbReference type="EC" id="3.4.21.-" evidence="9"/>
<evidence type="ECO:0000256" key="8">
    <source>
        <dbReference type="PIRSR" id="PIRSR600223-1"/>
    </source>
</evidence>
<evidence type="ECO:0000256" key="3">
    <source>
        <dbReference type="ARBA" id="ARBA00022792"/>
    </source>
</evidence>
<dbReference type="SUPFAM" id="SSF51306">
    <property type="entry name" value="LexA/Signal peptidase"/>
    <property type="match status" value="1"/>
</dbReference>
<evidence type="ECO:0000313" key="11">
    <source>
        <dbReference type="Proteomes" id="UP000515145"/>
    </source>
</evidence>
<comment type="subcellular location">
    <subcellularLocation>
        <location evidence="1 9">Mitochondrion inner membrane</location>
    </subcellularLocation>
</comment>
<protein>
    <recommendedName>
        <fullName evidence="9">Mitochondrial inner membrane protease subunit</fullName>
        <ecNumber evidence="9">3.4.21.-</ecNumber>
    </recommendedName>
</protein>
<dbReference type="GeneID" id="114433724"/>
<feature type="active site" evidence="8">
    <location>
        <position position="40"/>
    </location>
</feature>
<dbReference type="InterPro" id="IPR052064">
    <property type="entry name" value="Mito_IMP1_subunit"/>
</dbReference>
<comment type="subunit">
    <text evidence="2">Heterodimer of 2 subunits, IMMPL1 and IMMPL2.</text>
</comment>
<keyword evidence="5 9" id="KW-0496">Mitochondrion</keyword>
<evidence type="ECO:0000256" key="4">
    <source>
        <dbReference type="ARBA" id="ARBA00022801"/>
    </source>
</evidence>
<evidence type="ECO:0000256" key="6">
    <source>
        <dbReference type="ARBA" id="ARBA00023136"/>
    </source>
</evidence>
<dbReference type="GO" id="GO:0006465">
    <property type="term" value="P:signal peptide processing"/>
    <property type="evidence" value="ECO:0007669"/>
    <property type="project" value="InterPro"/>
</dbReference>
<keyword evidence="6" id="KW-0472">Membrane</keyword>
<evidence type="ECO:0000256" key="5">
    <source>
        <dbReference type="ARBA" id="ARBA00023128"/>
    </source>
</evidence>
<evidence type="ECO:0000256" key="2">
    <source>
        <dbReference type="ARBA" id="ARBA00011805"/>
    </source>
</evidence>
<dbReference type="Proteomes" id="UP000515145">
    <property type="component" value="Chromosome 3"/>
</dbReference>